<dbReference type="PROSITE" id="PS00061">
    <property type="entry name" value="ADH_SHORT"/>
    <property type="match status" value="1"/>
</dbReference>
<evidence type="ECO:0000256" key="2">
    <source>
        <dbReference type="ARBA" id="ARBA00023002"/>
    </source>
</evidence>
<comment type="similarity">
    <text evidence="1">Belongs to the short-chain dehydrogenases/reductases (SDR) family.</text>
</comment>
<sequence>MLFDIKGKNAIVTGASRGIGYGIAKGFAEAGANLICICRSMPEETLREFRSYGVRAEAYSFDLSEPEKIPALVEKILADWGQIDILVNNAGAQRRNNCADFTDEDWDFVMNVNAKSVFVLCREVGRHMVQRGSGKIVNFASLLSFQGGYRVPAYSASKGAVMQFTKTFANEWAKLGVNVNCIAPGYIDTEMNVALVNDPVRNEQITTRIPAGRWGHPEDLVGAAIFLSSSASDYVHGTTLIVDGGWMGR</sequence>
<dbReference type="GO" id="GO:0008678">
    <property type="term" value="F:2-deoxy-D-gluconate 3-dehydrogenase activity"/>
    <property type="evidence" value="ECO:0007669"/>
    <property type="project" value="InterPro"/>
</dbReference>
<dbReference type="EMBL" id="VSSQ01005358">
    <property type="protein sequence ID" value="MPM28833.1"/>
    <property type="molecule type" value="Genomic_DNA"/>
</dbReference>
<accession>A0A644YQS1</accession>
<dbReference type="EC" id="1.1.1.127" evidence="3"/>
<dbReference type="Pfam" id="PF13561">
    <property type="entry name" value="adh_short_C2"/>
    <property type="match status" value="1"/>
</dbReference>
<dbReference type="InterPro" id="IPR036291">
    <property type="entry name" value="NAD(P)-bd_dom_sf"/>
</dbReference>
<evidence type="ECO:0000256" key="1">
    <source>
        <dbReference type="ARBA" id="ARBA00006484"/>
    </source>
</evidence>
<organism evidence="3">
    <name type="scientific">bioreactor metagenome</name>
    <dbReference type="NCBI Taxonomy" id="1076179"/>
    <lineage>
        <taxon>unclassified sequences</taxon>
        <taxon>metagenomes</taxon>
        <taxon>ecological metagenomes</taxon>
    </lineage>
</organism>
<evidence type="ECO:0000313" key="3">
    <source>
        <dbReference type="EMBL" id="MPM28833.1"/>
    </source>
</evidence>
<protein>
    <submittedName>
        <fullName evidence="3">2-dehydro-3-deoxy-D-gluconate 5-dehydrogenase</fullName>
        <ecNumber evidence="3">1.1.1.127</ecNumber>
    </submittedName>
</protein>
<dbReference type="FunFam" id="3.40.50.720:FF:000084">
    <property type="entry name" value="Short-chain dehydrogenase reductase"/>
    <property type="match status" value="1"/>
</dbReference>
<dbReference type="PANTHER" id="PTHR42760">
    <property type="entry name" value="SHORT-CHAIN DEHYDROGENASES/REDUCTASES FAMILY MEMBER"/>
    <property type="match status" value="1"/>
</dbReference>
<dbReference type="Gene3D" id="3.40.50.720">
    <property type="entry name" value="NAD(P)-binding Rossmann-like Domain"/>
    <property type="match status" value="1"/>
</dbReference>
<dbReference type="PRINTS" id="PR00080">
    <property type="entry name" value="SDRFAMILY"/>
</dbReference>
<dbReference type="NCBIfam" id="TIGR01832">
    <property type="entry name" value="kduD"/>
    <property type="match status" value="1"/>
</dbReference>
<dbReference type="PANTHER" id="PTHR42760:SF5">
    <property type="entry name" value="2-DEHYDRO-3-DEOXY-D-GLUCONATE 5-DEHYDROGENASE"/>
    <property type="match status" value="1"/>
</dbReference>
<reference evidence="3" key="1">
    <citation type="submission" date="2019-08" db="EMBL/GenBank/DDBJ databases">
        <authorList>
            <person name="Kucharzyk K."/>
            <person name="Murdoch R.W."/>
            <person name="Higgins S."/>
            <person name="Loffler F."/>
        </authorList>
    </citation>
    <scope>NUCLEOTIDE SEQUENCE</scope>
</reference>
<dbReference type="InterPro" id="IPR020904">
    <property type="entry name" value="Sc_DH/Rdtase_CS"/>
</dbReference>
<keyword evidence="2 3" id="KW-0560">Oxidoreductase</keyword>
<dbReference type="AlphaFoldDB" id="A0A644YQS1"/>
<dbReference type="InterPro" id="IPR002347">
    <property type="entry name" value="SDR_fam"/>
</dbReference>
<dbReference type="SUPFAM" id="SSF51735">
    <property type="entry name" value="NAD(P)-binding Rossmann-fold domains"/>
    <property type="match status" value="1"/>
</dbReference>
<comment type="caution">
    <text evidence="3">The sequence shown here is derived from an EMBL/GenBank/DDBJ whole genome shotgun (WGS) entry which is preliminary data.</text>
</comment>
<proteinExistence type="inferred from homology"/>
<dbReference type="GO" id="GO:0051287">
    <property type="term" value="F:NAD binding"/>
    <property type="evidence" value="ECO:0007669"/>
    <property type="project" value="InterPro"/>
</dbReference>
<name>A0A644YQS1_9ZZZZ</name>
<dbReference type="NCBIfam" id="NF005559">
    <property type="entry name" value="PRK07231.1"/>
    <property type="match status" value="1"/>
</dbReference>
<gene>
    <name evidence="3" type="primary">kduD_13</name>
    <name evidence="3" type="ORF">SDC9_75364</name>
</gene>
<dbReference type="InterPro" id="IPR011286">
    <property type="entry name" value="2-deoxy-D-gluc_3_DH"/>
</dbReference>
<dbReference type="GO" id="GO:0047001">
    <property type="term" value="F:2-dehydro-3-deoxy-D-gluconate 5-dehydrogenase activity"/>
    <property type="evidence" value="ECO:0007669"/>
    <property type="project" value="UniProtKB-EC"/>
</dbReference>
<dbReference type="PRINTS" id="PR00081">
    <property type="entry name" value="GDHRDH"/>
</dbReference>